<comment type="caution">
    <text evidence="2">The sequence shown here is derived from an EMBL/GenBank/DDBJ whole genome shotgun (WGS) entry which is preliminary data.</text>
</comment>
<dbReference type="Gene3D" id="2.60.120.200">
    <property type="match status" value="1"/>
</dbReference>
<feature type="transmembrane region" description="Helical" evidence="1">
    <location>
        <begin position="182"/>
        <end position="198"/>
    </location>
</feature>
<sequence>MTEQENITELVNRHTAVRPAAAVNKSISVGRKLRQYISRYQLLILVFIFFYSFTTISLLFQLFPDEIIFSFIAAQGFYLYFALLPTSKNLKFTRYRMLLLLLIPALSLIIASTLYSANNIELATYVPITIFVISHIIFKIYLSVKNNISRTYHNYNITALWLSLLTTFIAFVFVFYSDPLKLFIPAFLIIIFILIFTRKNSDFTPIIHNSSMKLRSELLFGTYSNKVLKDLGKERIMYPISFQERRNKNLRSALLIGIFLIFMVLLFTANNITAFNVPKSQYAVVSQSARIESDNIDFSKLEYYNSLDEIGLLTINDKFIVRSQVSPGFGQSVNTLIRLTPQNISYIEGFNYKSIDIGSRHLTGPMGRVPLYIEVNLNEFKLLPGLYKVEIFYHDRFGFSSRISEPETYYLTLLKDKLKIISTEPFDFVPSSVYGSVYTVEDKDHDSWVVSYDGKVVNSLNQPVALEGLEIFLERNRRYDNLTILNTNEDGTFFYSIQINGSFPVSSLAKIEYNLNHSQYYNFIHEEWAGLEVEVNGHRFFQDVDGDGYPDWDFTLYDLLKAYSESGQEFPDALQFLASFEENILQKTYDRQQQLEGILKGDTFWVLGKDGYGLNFDGYGSIIPGDPGIKIEDYIDQISDVDGSTDVGMHNVFADLGATDGSYDTLTEVIGGAGGVPIIESWQVNSDTVASTNLWVNKPSGVQTGDLLVLLPFNDDTSSTDQFTNNKNGWTLVAEAGTGTSDSHIGFFYRIADGTEDVSETVVATSADDWGMWYLRISGVDTSDIIEAVGPDVIQNTQNLGITGVTTIEDDTLVIYVQAFDGGDQFPFSVAGTGFIELDDERSGPAQGDAAGSFGYKEMTNAGASGTATVSAAANDGQVGFQIAINGADGGSTDYQMDLEVQFTDVMDFMDVEKVSIKTGLFTGSENINVTYWTGSVWSIITSDLAASDWNNYSVDLTSSTFTIKFAGSEFSSDSVLDTWNIDSVLLQYSDSGADEDFIDQVSNVDSSADIGSHSSFTNLEATDGTYDSLVEELGVGPTSAPIIDTYTSNTNAGNSLALTVPGTASVGDLLLILAGSDSNGNNEGFSTETGWTRLFNQGGSNSDAYASVFWRIVDGTEGSTVNIDSVASDDLWGYCLLITGADPSDPINGYTNGRGGSSQNHNIAAITTDADNTLDLYVLGSDGADLDPFTVTGTGWSEESYIESGSGSPNAAGSWGYKTQASAGSTGTVNVDFTSTLSDGAAYGQIAINPAPGVGTDYQMDLEIQFTGIPDEANSMPIQELSIKTGTMDAEDLSVEYWTGSVWDTLWSDLTASSWNNISIKGNLTSSTFTIRFSDGTKTSDSNFDSWSIDSVLIRLKQSVSLPTYDNFDYVDFGKDALNNVFGAGNEQLILTGWINPTTLHTNQSNNLVSNVFFSKANNSESVFELGVSSDGKLQIYFKTNESSATANYGTAGSIVPGVFSYFAVRFNESDVDVLIDDVWFRSADSGPAEPWSGSFANSLKTNLTIGTTLNSYISFDGIIDEIAVFNRTITDSEIEDHKNGYILKVITSISYDDGSDVWTPLTISGDILDGYINFQLNKTPNKYVLINHTEFYVSTSVPDLENPLIGWSLIANISGDKDYHSWVMDTMSLPDEETWYFVTKTVDNTRRIVYEVFDNSGTPISFEISNFNDSVTFYYDDSEGRINHNSRIGIVPLNGFESYINTTDIYINYSYSWDLLNSVPINYSDIASNYGLIDLDDLTSWVQGKGLSPNNYDVNFNITLYFDYGPQFQLYSYNYTLPSIILDIKGPDITLLSGSPYTLQLGTIYGDSANQIVSMGAQFTEPDFDYVRLDYNNSVNGVWVPYGTFTNITSTLANISMNLFTLKDDIIYFRLIAVDKLGNIKTYDDFSYYFIKDFDNHLDFSIQ</sequence>
<organism evidence="2">
    <name type="scientific">marine sediment metagenome</name>
    <dbReference type="NCBI Taxonomy" id="412755"/>
    <lineage>
        <taxon>unclassified sequences</taxon>
        <taxon>metagenomes</taxon>
        <taxon>ecological metagenomes</taxon>
    </lineage>
</organism>
<protein>
    <submittedName>
        <fullName evidence="2">Uncharacterized protein</fullName>
    </submittedName>
</protein>
<dbReference type="EMBL" id="LAZR01005540">
    <property type="protein sequence ID" value="KKM99073.1"/>
    <property type="molecule type" value="Genomic_DNA"/>
</dbReference>
<keyword evidence="1" id="KW-1133">Transmembrane helix</keyword>
<evidence type="ECO:0000256" key="1">
    <source>
        <dbReference type="SAM" id="Phobius"/>
    </source>
</evidence>
<name>A0A0F9M085_9ZZZZ</name>
<keyword evidence="1" id="KW-0472">Membrane</keyword>
<dbReference type="SUPFAM" id="SSF49899">
    <property type="entry name" value="Concanavalin A-like lectins/glucanases"/>
    <property type="match status" value="1"/>
</dbReference>
<feature type="transmembrane region" description="Helical" evidence="1">
    <location>
        <begin position="154"/>
        <end position="176"/>
    </location>
</feature>
<gene>
    <name evidence="2" type="ORF">LCGC14_1151540</name>
</gene>
<proteinExistence type="predicted"/>
<feature type="transmembrane region" description="Helical" evidence="1">
    <location>
        <begin position="40"/>
        <end position="61"/>
    </location>
</feature>
<feature type="transmembrane region" description="Helical" evidence="1">
    <location>
        <begin position="97"/>
        <end position="116"/>
    </location>
</feature>
<feature type="non-terminal residue" evidence="2">
    <location>
        <position position="1905"/>
    </location>
</feature>
<reference evidence="2" key="1">
    <citation type="journal article" date="2015" name="Nature">
        <title>Complex archaea that bridge the gap between prokaryotes and eukaryotes.</title>
        <authorList>
            <person name="Spang A."/>
            <person name="Saw J.H."/>
            <person name="Jorgensen S.L."/>
            <person name="Zaremba-Niedzwiedzka K."/>
            <person name="Martijn J."/>
            <person name="Lind A.E."/>
            <person name="van Eijk R."/>
            <person name="Schleper C."/>
            <person name="Guy L."/>
            <person name="Ettema T.J."/>
        </authorList>
    </citation>
    <scope>NUCLEOTIDE SEQUENCE</scope>
</reference>
<feature type="transmembrane region" description="Helical" evidence="1">
    <location>
        <begin position="67"/>
        <end position="85"/>
    </location>
</feature>
<feature type="transmembrane region" description="Helical" evidence="1">
    <location>
        <begin position="253"/>
        <end position="272"/>
    </location>
</feature>
<keyword evidence="1" id="KW-0812">Transmembrane</keyword>
<feature type="transmembrane region" description="Helical" evidence="1">
    <location>
        <begin position="122"/>
        <end position="142"/>
    </location>
</feature>
<evidence type="ECO:0000313" key="2">
    <source>
        <dbReference type="EMBL" id="KKM99073.1"/>
    </source>
</evidence>
<dbReference type="InterPro" id="IPR013320">
    <property type="entry name" value="ConA-like_dom_sf"/>
</dbReference>
<accession>A0A0F9M085</accession>